<name>A0ABU5XMH7_9MYCO</name>
<comment type="caution">
    <text evidence="1">The sequence shown here is derived from an EMBL/GenBank/DDBJ whole genome shotgun (WGS) entry which is preliminary data.</text>
</comment>
<dbReference type="RefSeq" id="WP_329780382.1">
    <property type="nucleotide sequence ID" value="NZ_JAYJJR010000016.1"/>
</dbReference>
<evidence type="ECO:0000313" key="2">
    <source>
        <dbReference type="Proteomes" id="UP001299596"/>
    </source>
</evidence>
<proteinExistence type="predicted"/>
<gene>
    <name evidence="1" type="ORF">K6T79_20270</name>
</gene>
<evidence type="ECO:0000313" key="1">
    <source>
        <dbReference type="EMBL" id="MEB3023383.1"/>
    </source>
</evidence>
<dbReference type="Proteomes" id="UP001299596">
    <property type="component" value="Unassembled WGS sequence"/>
</dbReference>
<organism evidence="1 2">
    <name type="scientific">[Mycobacterium] crassicus</name>
    <dbReference type="NCBI Taxonomy" id="2872309"/>
    <lineage>
        <taxon>Bacteria</taxon>
        <taxon>Bacillati</taxon>
        <taxon>Actinomycetota</taxon>
        <taxon>Actinomycetes</taxon>
        <taxon>Mycobacteriales</taxon>
        <taxon>Mycobacteriaceae</taxon>
        <taxon>Mycolicibacter</taxon>
    </lineage>
</organism>
<keyword evidence="2" id="KW-1185">Reference proteome</keyword>
<accession>A0ABU5XMH7</accession>
<protein>
    <submittedName>
        <fullName evidence="1">Uncharacterized protein</fullName>
    </submittedName>
</protein>
<reference evidence="1 2" key="1">
    <citation type="submission" date="2023-12" db="EMBL/GenBank/DDBJ databases">
        <title>Description of new species of Mycobacterium terrae complex isolated from sewage at the Sao Paulo Zoological Park Foundation in Brazil.</title>
        <authorList>
            <person name="Romagnoli C.L."/>
            <person name="Conceicao E.C."/>
            <person name="Machado E."/>
            <person name="Barreto L.B.P.F."/>
            <person name="Sharma A."/>
            <person name="Silva N.M."/>
            <person name="Marques L.E."/>
            <person name="Juliana M.A."/>
            <person name="Lourenco M.C.S."/>
            <person name="Digiampietri L.A."/>
            <person name="Suffys P.N."/>
            <person name="Viana-Niero C."/>
        </authorList>
    </citation>
    <scope>NUCLEOTIDE SEQUENCE [LARGE SCALE GENOMIC DNA]</scope>
    <source>
        <strain evidence="1 2">MYC098</strain>
    </source>
</reference>
<sequence>MSNADAIPYLTWEQSEDPNLINMAEVRRQLRQSDTREIYVPSRDAWALPQGQDYADLHLFGPIYQTAGTAEKFALAGELTDFTVEGAGQAAQYAGSPEPWIVAAWIISTTRIE</sequence>
<dbReference type="EMBL" id="JAYJJR010000016">
    <property type="protein sequence ID" value="MEB3023383.1"/>
    <property type="molecule type" value="Genomic_DNA"/>
</dbReference>